<evidence type="ECO:0000313" key="3">
    <source>
        <dbReference type="Proteomes" id="UP000585474"/>
    </source>
</evidence>
<dbReference type="Proteomes" id="UP000585474">
    <property type="component" value="Unassembled WGS sequence"/>
</dbReference>
<accession>A0A7J0E513</accession>
<dbReference type="PANTHER" id="PTHR33223:SF10">
    <property type="entry name" value="AMINOTRANSFERASE-LIKE PLANT MOBILE DOMAIN-CONTAINING PROTEIN"/>
    <property type="match status" value="1"/>
</dbReference>
<feature type="domain" description="Retrotransposon gag" evidence="1">
    <location>
        <begin position="48"/>
        <end position="138"/>
    </location>
</feature>
<dbReference type="AlphaFoldDB" id="A0A7J0E513"/>
<evidence type="ECO:0000259" key="1">
    <source>
        <dbReference type="Pfam" id="PF03732"/>
    </source>
</evidence>
<name>A0A7J0E513_9ERIC</name>
<evidence type="ECO:0000313" key="2">
    <source>
        <dbReference type="EMBL" id="GFY81039.1"/>
    </source>
</evidence>
<dbReference type="OrthoDB" id="1752139at2759"/>
<dbReference type="Pfam" id="PF03732">
    <property type="entry name" value="Retrotrans_gag"/>
    <property type="match status" value="1"/>
</dbReference>
<dbReference type="EMBL" id="BJWL01000001">
    <property type="protein sequence ID" value="GFY81039.1"/>
    <property type="molecule type" value="Genomic_DNA"/>
</dbReference>
<dbReference type="InterPro" id="IPR005162">
    <property type="entry name" value="Retrotrans_gag_dom"/>
</dbReference>
<sequence length="174" mass="19840">MRTKVSSRFKLPTQLGVYEGKTDPIDHLDSYKNMMSLQGYSNEVMCKAFSDTLNGPLRSWFIKLSLGTIDSFGDLSRLFVANFIICQIRKKNAFHLFTVHPKESESLKDYIKRFNQVVLEVEDPGDKVVIMAMMEGLRLGTLFDYLSNNVPTTLSALQRKADKYITVEELAEAK</sequence>
<proteinExistence type="predicted"/>
<comment type="caution">
    <text evidence="2">The sequence shown here is derived from an EMBL/GenBank/DDBJ whole genome shotgun (WGS) entry which is preliminary data.</text>
</comment>
<reference evidence="2 3" key="1">
    <citation type="submission" date="2019-07" db="EMBL/GenBank/DDBJ databases">
        <title>De Novo Assembly of kiwifruit Actinidia rufa.</title>
        <authorList>
            <person name="Sugita-Konishi S."/>
            <person name="Sato K."/>
            <person name="Mori E."/>
            <person name="Abe Y."/>
            <person name="Kisaki G."/>
            <person name="Hamano K."/>
            <person name="Suezawa K."/>
            <person name="Otani M."/>
            <person name="Fukuda T."/>
            <person name="Manabe T."/>
            <person name="Gomi K."/>
            <person name="Tabuchi M."/>
            <person name="Akimitsu K."/>
            <person name="Kataoka I."/>
        </authorList>
    </citation>
    <scope>NUCLEOTIDE SEQUENCE [LARGE SCALE GENOMIC DNA]</scope>
    <source>
        <strain evidence="3">cv. Fuchu</strain>
    </source>
</reference>
<gene>
    <name evidence="2" type="ORF">Acr_01g0008480</name>
</gene>
<protein>
    <recommendedName>
        <fullName evidence="1">Retrotransposon gag domain-containing protein</fullName>
    </recommendedName>
</protein>
<keyword evidence="3" id="KW-1185">Reference proteome</keyword>
<organism evidence="2 3">
    <name type="scientific">Actinidia rufa</name>
    <dbReference type="NCBI Taxonomy" id="165716"/>
    <lineage>
        <taxon>Eukaryota</taxon>
        <taxon>Viridiplantae</taxon>
        <taxon>Streptophyta</taxon>
        <taxon>Embryophyta</taxon>
        <taxon>Tracheophyta</taxon>
        <taxon>Spermatophyta</taxon>
        <taxon>Magnoliopsida</taxon>
        <taxon>eudicotyledons</taxon>
        <taxon>Gunneridae</taxon>
        <taxon>Pentapetalae</taxon>
        <taxon>asterids</taxon>
        <taxon>Ericales</taxon>
        <taxon>Actinidiaceae</taxon>
        <taxon>Actinidia</taxon>
    </lineage>
</organism>
<dbReference type="PANTHER" id="PTHR33223">
    <property type="entry name" value="CCHC-TYPE DOMAIN-CONTAINING PROTEIN"/>
    <property type="match status" value="1"/>
</dbReference>